<protein>
    <recommendedName>
        <fullName evidence="7">Peptidase S54 rhomboid domain-containing protein</fullName>
    </recommendedName>
</protein>
<feature type="transmembrane region" description="Helical" evidence="6">
    <location>
        <begin position="12"/>
        <end position="30"/>
    </location>
</feature>
<feature type="region of interest" description="Disordered" evidence="5">
    <location>
        <begin position="758"/>
        <end position="779"/>
    </location>
</feature>
<gene>
    <name evidence="8" type="ORF">MJAP1_003751</name>
</gene>
<sequence length="1025" mass="112311">MVAGFANAPLTKAAIVCMALGSLVVSLLAAKPYFQFRWTPHIAKYGQYWQALTYHVVYTNSSEMLLGSLILYHAARMVERAFGTKKMGLFLLITCLLHSLLSLAWGIAVGGAVALLPTKLQMRPWIEKLGAGYLPGGPFGALGALVYQFYQTTPPLWTMRISELEITDRVLVAVPMLLLAFSQPPYSVVSVALGVLASVTYSAAFATFAIPDTVYRPLSRILGPWVGETRLPTVVPSALRSSLFSAPPTRSGTPQMPSYIPAHVQYMMIFCPRLTQHLAAEDPARLADQILYYTSLENAVAQATIVRQVALANALTDFASSVHRQHHPETGLRRLAVGSKARRLILVEVQPHFWLHVCITTAQWIPPNRKPQRLPWLVEEWAQRQLQDAWDIWQVLEQRLENHFSKWVWQWDVEHQRASPLHASAPPPTPIGIVAETVPELGGCTFVDAEHLAKPLQWFDGAVSAMDGEKPLDLVLLRDDQVLWPTAHSSAATGGLGAQDRRKTAMYVLAHLVGLDKAREDDVKARARAHASAQASDDEPGLLSQPLPGVGAVADFFSGSSAWLGLDKMWPGDGEKRQSQSPSKPVRTSSPLIPKGKGSASETPATREPKETARLPKQPPAHLAPIDTKVASTPPRTSPAQGALPALTDSPVSTPVAPELDQEPQEAQLPASLSTPDTPTEANTDIPFPVRLREPAKLFTTSAPFQAFHERISQAIGTTKDTDTEAPTSSTSETTPSNTDVYDVTQAYAACVVANLPEPQSSPLRPSIGKRTTEASVPQVAKEQAVASFAPAPAPAAPTPPFLPRSNSERQFPAISASRAAWYNSPARPSSPATYLPHDPALDGWGEETPAKWHHAHLALDDGVHITYTTRKLLTIVLIWRTKPADADAWLALSWELLRRTQRVVNDAHLRASDSPLDYLHMDDTAALSLNELSTIRRASKEVRANVEGQLLASERMLQRHHVKETLAREENGAFWVAARAAHSDRDDVARTFLVLHGSEQRRYGIAECDHQMRRLAAQHSDFNL</sequence>
<dbReference type="InterPro" id="IPR035952">
    <property type="entry name" value="Rhomboid-like_sf"/>
</dbReference>
<feature type="transmembrane region" description="Helical" evidence="6">
    <location>
        <begin position="129"/>
        <end position="150"/>
    </location>
</feature>
<evidence type="ECO:0000256" key="2">
    <source>
        <dbReference type="ARBA" id="ARBA00022692"/>
    </source>
</evidence>
<dbReference type="InterPro" id="IPR022764">
    <property type="entry name" value="Peptidase_S54_rhomboid_dom"/>
</dbReference>
<evidence type="ECO:0000256" key="1">
    <source>
        <dbReference type="ARBA" id="ARBA00004141"/>
    </source>
</evidence>
<accession>A0AAF0F9G1</accession>
<dbReference type="GO" id="GO:0016020">
    <property type="term" value="C:membrane"/>
    <property type="evidence" value="ECO:0007669"/>
    <property type="project" value="UniProtKB-SubCell"/>
</dbReference>
<evidence type="ECO:0000259" key="7">
    <source>
        <dbReference type="Pfam" id="PF01694"/>
    </source>
</evidence>
<evidence type="ECO:0000313" key="8">
    <source>
        <dbReference type="EMBL" id="WFD40762.1"/>
    </source>
</evidence>
<feature type="compositionally biased region" description="Polar residues" evidence="5">
    <location>
        <begin position="630"/>
        <end position="640"/>
    </location>
</feature>
<feature type="compositionally biased region" description="Basic and acidic residues" evidence="5">
    <location>
        <begin position="605"/>
        <end position="614"/>
    </location>
</feature>
<name>A0AAF0F9G1_9BASI</name>
<dbReference type="SUPFAM" id="SSF144091">
    <property type="entry name" value="Rhomboid-like"/>
    <property type="match status" value="1"/>
</dbReference>
<dbReference type="GeneID" id="85227402"/>
<feature type="transmembrane region" description="Helical" evidence="6">
    <location>
        <begin position="87"/>
        <end position="117"/>
    </location>
</feature>
<evidence type="ECO:0000256" key="3">
    <source>
        <dbReference type="ARBA" id="ARBA00022989"/>
    </source>
</evidence>
<dbReference type="RefSeq" id="XP_060123659.1">
    <property type="nucleotide sequence ID" value="XM_060267676.1"/>
</dbReference>
<reference evidence="8" key="1">
    <citation type="submission" date="2023-03" db="EMBL/GenBank/DDBJ databases">
        <title>Mating type loci evolution in Malassezia.</title>
        <authorList>
            <person name="Coelho M.A."/>
        </authorList>
    </citation>
    <scope>NUCLEOTIDE SEQUENCE</scope>
    <source>
        <strain evidence="8">CBS 9431</strain>
    </source>
</reference>
<dbReference type="AlphaFoldDB" id="A0AAF0F9G1"/>
<dbReference type="Gene3D" id="1.20.1540.10">
    <property type="entry name" value="Rhomboid-like"/>
    <property type="match status" value="1"/>
</dbReference>
<dbReference type="PANTHER" id="PTHR13056:SF0">
    <property type="entry name" value="VACUOLAR FUSION PROTEIN CCZ1 HOMOLOG-RELATED"/>
    <property type="match status" value="1"/>
</dbReference>
<feature type="transmembrane region" description="Helical" evidence="6">
    <location>
        <begin position="51"/>
        <end position="75"/>
    </location>
</feature>
<feature type="transmembrane region" description="Helical" evidence="6">
    <location>
        <begin position="186"/>
        <end position="210"/>
    </location>
</feature>
<dbReference type="Proteomes" id="UP001217754">
    <property type="component" value="Chromosome 7"/>
</dbReference>
<evidence type="ECO:0000256" key="4">
    <source>
        <dbReference type="ARBA" id="ARBA00023136"/>
    </source>
</evidence>
<feature type="compositionally biased region" description="Polar residues" evidence="5">
    <location>
        <begin position="671"/>
        <end position="683"/>
    </location>
</feature>
<dbReference type="GO" id="GO:0035658">
    <property type="term" value="C:Mon1-Ccz1 complex"/>
    <property type="evidence" value="ECO:0007669"/>
    <property type="project" value="InterPro"/>
</dbReference>
<dbReference type="Pfam" id="PF01694">
    <property type="entry name" value="Rhomboid"/>
    <property type="match status" value="1"/>
</dbReference>
<evidence type="ECO:0000256" key="5">
    <source>
        <dbReference type="SAM" id="MobiDB-lite"/>
    </source>
</evidence>
<keyword evidence="9" id="KW-1185">Reference proteome</keyword>
<dbReference type="PANTHER" id="PTHR13056">
    <property type="entry name" value="VACUOLAR FUSION PROTEIN CCZ1 HOMOLOG-RELATED"/>
    <property type="match status" value="1"/>
</dbReference>
<keyword evidence="3 6" id="KW-1133">Transmembrane helix</keyword>
<keyword evidence="2 6" id="KW-0812">Transmembrane</keyword>
<dbReference type="GO" id="GO:0004252">
    <property type="term" value="F:serine-type endopeptidase activity"/>
    <property type="evidence" value="ECO:0007669"/>
    <property type="project" value="InterPro"/>
</dbReference>
<evidence type="ECO:0000256" key="6">
    <source>
        <dbReference type="SAM" id="Phobius"/>
    </source>
</evidence>
<feature type="domain" description="Peptidase S54 rhomboid" evidence="7">
    <location>
        <begin position="46"/>
        <end position="202"/>
    </location>
</feature>
<comment type="subcellular location">
    <subcellularLocation>
        <location evidence="1">Membrane</location>
        <topology evidence="1">Multi-pass membrane protein</topology>
    </subcellularLocation>
</comment>
<feature type="region of interest" description="Disordered" evidence="5">
    <location>
        <begin position="568"/>
        <end position="689"/>
    </location>
</feature>
<dbReference type="GO" id="GO:0016192">
    <property type="term" value="P:vesicle-mediated transport"/>
    <property type="evidence" value="ECO:0007669"/>
    <property type="project" value="InterPro"/>
</dbReference>
<keyword evidence="4 6" id="KW-0472">Membrane</keyword>
<proteinExistence type="predicted"/>
<dbReference type="InterPro" id="IPR013176">
    <property type="entry name" value="Ccz1"/>
</dbReference>
<feature type="region of interest" description="Disordered" evidence="5">
    <location>
        <begin position="526"/>
        <end position="546"/>
    </location>
</feature>
<feature type="compositionally biased region" description="Low complexity" evidence="5">
    <location>
        <begin position="725"/>
        <end position="739"/>
    </location>
</feature>
<organism evidence="8 9">
    <name type="scientific">Malassezia japonica</name>
    <dbReference type="NCBI Taxonomy" id="223818"/>
    <lineage>
        <taxon>Eukaryota</taxon>
        <taxon>Fungi</taxon>
        <taxon>Dikarya</taxon>
        <taxon>Basidiomycota</taxon>
        <taxon>Ustilaginomycotina</taxon>
        <taxon>Malasseziomycetes</taxon>
        <taxon>Malasseziales</taxon>
        <taxon>Malasseziaceae</taxon>
        <taxon>Malassezia</taxon>
    </lineage>
</organism>
<dbReference type="EMBL" id="CP119964">
    <property type="protein sequence ID" value="WFD40762.1"/>
    <property type="molecule type" value="Genomic_DNA"/>
</dbReference>
<feature type="compositionally biased region" description="Polar residues" evidence="5">
    <location>
        <begin position="579"/>
        <end position="591"/>
    </location>
</feature>
<feature type="region of interest" description="Disordered" evidence="5">
    <location>
        <begin position="716"/>
        <end position="739"/>
    </location>
</feature>
<evidence type="ECO:0000313" key="9">
    <source>
        <dbReference type="Proteomes" id="UP001217754"/>
    </source>
</evidence>